<protein>
    <recommendedName>
        <fullName evidence="4">CTP synthetase</fullName>
    </recommendedName>
</protein>
<dbReference type="Proteomes" id="UP000753724">
    <property type="component" value="Unassembled WGS sequence"/>
</dbReference>
<keyword evidence="1" id="KW-1133">Transmembrane helix</keyword>
<proteinExistence type="predicted"/>
<keyword evidence="1" id="KW-0812">Transmembrane</keyword>
<evidence type="ECO:0000313" key="3">
    <source>
        <dbReference type="Proteomes" id="UP000753724"/>
    </source>
</evidence>
<keyword evidence="1" id="KW-0472">Membrane</keyword>
<comment type="caution">
    <text evidence="2">The sequence shown here is derived from an EMBL/GenBank/DDBJ whole genome shotgun (WGS) entry which is preliminary data.</text>
</comment>
<reference evidence="3" key="1">
    <citation type="submission" date="2020-01" db="EMBL/GenBank/DDBJ databases">
        <title>Sphingomonas sp. strain CSW-10.</title>
        <authorList>
            <person name="Chen W.-M."/>
        </authorList>
    </citation>
    <scope>NUCLEOTIDE SEQUENCE [LARGE SCALE GENOMIC DNA]</scope>
    <source>
        <strain evidence="3">FSY-8</strain>
    </source>
</reference>
<organism evidence="2 3">
    <name type="scientific">Novosphingobium ovatum</name>
    <dbReference type="NCBI Taxonomy" id="1908523"/>
    <lineage>
        <taxon>Bacteria</taxon>
        <taxon>Pseudomonadati</taxon>
        <taxon>Pseudomonadota</taxon>
        <taxon>Alphaproteobacteria</taxon>
        <taxon>Sphingomonadales</taxon>
        <taxon>Sphingomonadaceae</taxon>
        <taxon>Novosphingobium</taxon>
    </lineage>
</organism>
<feature type="transmembrane region" description="Helical" evidence="1">
    <location>
        <begin position="36"/>
        <end position="55"/>
    </location>
</feature>
<evidence type="ECO:0000256" key="1">
    <source>
        <dbReference type="SAM" id="Phobius"/>
    </source>
</evidence>
<accession>A0ABW9XGS9</accession>
<name>A0ABW9XGS9_9SPHN</name>
<dbReference type="EMBL" id="JAAAPO010000006">
    <property type="protein sequence ID" value="NBC37761.1"/>
    <property type="molecule type" value="Genomic_DNA"/>
</dbReference>
<sequence>MSVRLMLVLFSMIATTVMGMLVTGVLAYGRAGSREILIAAAVGFVLAIPISWAVARGITAKTAA</sequence>
<feature type="transmembrane region" description="Helical" evidence="1">
    <location>
        <begin position="6"/>
        <end position="29"/>
    </location>
</feature>
<gene>
    <name evidence="2" type="ORF">GTZ99_14495</name>
</gene>
<keyword evidence="3" id="KW-1185">Reference proteome</keyword>
<dbReference type="RefSeq" id="WP_161720143.1">
    <property type="nucleotide sequence ID" value="NZ_JAAAPO010000006.1"/>
</dbReference>
<evidence type="ECO:0000313" key="2">
    <source>
        <dbReference type="EMBL" id="NBC37761.1"/>
    </source>
</evidence>
<evidence type="ECO:0008006" key="4">
    <source>
        <dbReference type="Google" id="ProtNLM"/>
    </source>
</evidence>